<evidence type="ECO:0000313" key="1">
    <source>
        <dbReference type="EMBL" id="VAX20701.1"/>
    </source>
</evidence>
<dbReference type="SUPFAM" id="SSF75169">
    <property type="entry name" value="DsrEFH-like"/>
    <property type="match status" value="1"/>
</dbReference>
<dbReference type="InterPro" id="IPR027396">
    <property type="entry name" value="DsrEFH-like"/>
</dbReference>
<gene>
    <name evidence="1" type="ORF">MNBD_NITROSPINAE01-1323</name>
</gene>
<accession>A0A3B1C1U9</accession>
<proteinExistence type="predicted"/>
<dbReference type="EMBL" id="UOGC01000109">
    <property type="protein sequence ID" value="VAX20701.1"/>
    <property type="molecule type" value="Genomic_DNA"/>
</dbReference>
<sequence length="169" mass="18955">MKRALLFFTFTILLTVPSFAGTGDGKTFLIHAKTSLSLDDAQICAVPNVAWTALGKGYKVVILFDASAITAIKKGSFFGGNRTPLDKADLPERERETLSKQLGIPLKMVPHDYGEYIRFLKTRGVELYANETMMILYKITKEEIDPAIIPVKLRRMLEIFESADIYVAY</sequence>
<organism evidence="1">
    <name type="scientific">hydrothermal vent metagenome</name>
    <dbReference type="NCBI Taxonomy" id="652676"/>
    <lineage>
        <taxon>unclassified sequences</taxon>
        <taxon>metagenomes</taxon>
        <taxon>ecological metagenomes</taxon>
    </lineage>
</organism>
<dbReference type="AlphaFoldDB" id="A0A3B1C1U9"/>
<reference evidence="1" key="1">
    <citation type="submission" date="2018-06" db="EMBL/GenBank/DDBJ databases">
        <authorList>
            <person name="Zhirakovskaya E."/>
        </authorList>
    </citation>
    <scope>NUCLEOTIDE SEQUENCE</scope>
</reference>
<dbReference type="Gene3D" id="3.40.1260.10">
    <property type="entry name" value="DsrEFH-like"/>
    <property type="match status" value="1"/>
</dbReference>
<name>A0A3B1C1U9_9ZZZZ</name>
<protein>
    <submittedName>
        <fullName evidence="1">Uncharacterized protein</fullName>
    </submittedName>
</protein>